<protein>
    <submittedName>
        <fullName evidence="1">Uncharacterized protein</fullName>
    </submittedName>
</protein>
<evidence type="ECO:0000313" key="2">
    <source>
        <dbReference type="Proteomes" id="UP000619761"/>
    </source>
</evidence>
<comment type="caution">
    <text evidence="1">The sequence shown here is derived from an EMBL/GenBank/DDBJ whole genome shotgun (WGS) entry which is preliminary data.</text>
</comment>
<organism evidence="1 2">
    <name type="scientific">Cellvibrio zantedeschiae</name>
    <dbReference type="NCBI Taxonomy" id="1237077"/>
    <lineage>
        <taxon>Bacteria</taxon>
        <taxon>Pseudomonadati</taxon>
        <taxon>Pseudomonadota</taxon>
        <taxon>Gammaproteobacteria</taxon>
        <taxon>Cellvibrionales</taxon>
        <taxon>Cellvibrionaceae</taxon>
        <taxon>Cellvibrio</taxon>
    </lineage>
</organism>
<proteinExistence type="predicted"/>
<accession>A0ABQ3AQR9</accession>
<sequence length="98" mass="10947">MKLDAFAEDAEDDSAELLDDTAALLDDELEDELVDEELTSEELDTLLDDKLEELGVFVGAELLPPEPPPQAASNKNDKYKIALINFMANTCCCYEYRD</sequence>
<reference evidence="2" key="1">
    <citation type="journal article" date="2019" name="Int. J. Syst. Evol. Microbiol.">
        <title>The Global Catalogue of Microorganisms (GCM) 10K type strain sequencing project: providing services to taxonomists for standard genome sequencing and annotation.</title>
        <authorList>
            <consortium name="The Broad Institute Genomics Platform"/>
            <consortium name="The Broad Institute Genome Sequencing Center for Infectious Disease"/>
            <person name="Wu L."/>
            <person name="Ma J."/>
        </authorList>
    </citation>
    <scope>NUCLEOTIDE SEQUENCE [LARGE SCALE GENOMIC DNA]</scope>
    <source>
        <strain evidence="2">KCTC 32239</strain>
    </source>
</reference>
<dbReference type="EMBL" id="BMYZ01000001">
    <property type="protein sequence ID" value="GGY60956.1"/>
    <property type="molecule type" value="Genomic_DNA"/>
</dbReference>
<name>A0ABQ3AQR9_9GAMM</name>
<dbReference type="Proteomes" id="UP000619761">
    <property type="component" value="Unassembled WGS sequence"/>
</dbReference>
<keyword evidence="2" id="KW-1185">Reference proteome</keyword>
<gene>
    <name evidence="1" type="ORF">GCM10011613_00340</name>
</gene>
<evidence type="ECO:0000313" key="1">
    <source>
        <dbReference type="EMBL" id="GGY60956.1"/>
    </source>
</evidence>